<keyword evidence="1" id="KW-0812">Transmembrane</keyword>
<reference evidence="2" key="1">
    <citation type="submission" date="2003-07" db="EMBL/GenBank/DDBJ databases">
        <title>NEDO human cDNA sequencing project.</title>
        <authorList>
            <person name="Suzuki O."/>
            <person name="Sasaki N."/>
            <person name="Aotsuka S."/>
            <person name="Shoji T."/>
            <person name="Ichihara T."/>
            <person name="Shiohata N."/>
            <person name="Matsumoto K."/>
            <person name="Hirano M."/>
            <person name="Sano S."/>
            <person name="Nomura R."/>
            <person name="Yoshikawa Y."/>
            <person name="Matsumura Y."/>
            <person name="Moriya S."/>
            <person name="Chiba E."/>
            <person name="Momiyama H."/>
            <person name="Onogawa S."/>
            <person name="Kaeriyama S."/>
            <person name="Satoh N."/>
            <person name="Matsunawa H."/>
            <person name="Takahashi E."/>
            <person name="Kataoka R."/>
            <person name="Kuga N."/>
            <person name="Kuroda A."/>
            <person name="Satoh I."/>
            <person name="Kamata K."/>
            <person name="Takami S."/>
            <person name="Terashima Y."/>
            <person name="Watanabe M."/>
            <person name="Suzuki Y."/>
            <person name="Hata H."/>
            <person name="Nakagawa K."/>
            <person name="Mizuno S."/>
            <person name="Morinaga M."/>
            <person name="Kawamura M."/>
            <person name="Sugiyama T."/>
            <person name="Irie R."/>
            <person name="Otsuki T."/>
            <person name="Sato H."/>
            <person name="Nishikawa T."/>
            <person name="Sugiyama A."/>
            <person name="Kawakami B."/>
            <person name="Nagai K."/>
            <person name="Isogai T."/>
            <person name="Sugano S."/>
        </authorList>
    </citation>
    <scope>NUCLEOTIDE SEQUENCE</scope>
    <source>
        <tissue evidence="2">Pancreas</tissue>
    </source>
</reference>
<dbReference type="AlphaFoldDB" id="Q6ZP17"/>
<proteinExistence type="evidence at transcript level"/>
<keyword evidence="1" id="KW-0472">Membrane</keyword>
<feature type="transmembrane region" description="Helical" evidence="1">
    <location>
        <begin position="79"/>
        <end position="97"/>
    </location>
</feature>
<accession>Q6ZP17</accession>
<evidence type="ECO:0000256" key="1">
    <source>
        <dbReference type="SAM" id="Phobius"/>
    </source>
</evidence>
<name>Q6ZP17_HUMAN</name>
<dbReference type="EMBL" id="AK130228">
    <property type="protein sequence ID" value="BAC85308.1"/>
    <property type="molecule type" value="mRNA"/>
</dbReference>
<organism evidence="2">
    <name type="scientific">Homo sapiens</name>
    <name type="common">Human</name>
    <dbReference type="NCBI Taxonomy" id="9606"/>
    <lineage>
        <taxon>Eukaryota</taxon>
        <taxon>Metazoa</taxon>
        <taxon>Chordata</taxon>
        <taxon>Craniata</taxon>
        <taxon>Vertebrata</taxon>
        <taxon>Euteleostomi</taxon>
        <taxon>Mammalia</taxon>
        <taxon>Eutheria</taxon>
        <taxon>Euarchontoglires</taxon>
        <taxon>Primates</taxon>
        <taxon>Haplorrhini</taxon>
        <taxon>Catarrhini</taxon>
        <taxon>Hominidae</taxon>
        <taxon>Homo</taxon>
    </lineage>
</organism>
<evidence type="ECO:0000313" key="2">
    <source>
        <dbReference type="EMBL" id="BAC85308.1"/>
    </source>
</evidence>
<sequence length="147" mass="16829">MIYDGNNQLLNASKVGEVLRGGTRQIYYQVVNFSSLWPLYKYADKLHVILLYKTLHQLVVEPVKVAAWYYESARLLNTYGLLGMNVAGISWHLYIFHLVCTDTSVSSSAPLPCPLPLIHQMLIIFVWRLLRACLYCSSLALIIWSYS</sequence>
<protein>
    <submittedName>
        <fullName evidence="2">cDNA FLJ26718 fis, clone PNC03325</fullName>
    </submittedName>
</protein>
<feature type="transmembrane region" description="Helical" evidence="1">
    <location>
        <begin position="117"/>
        <end position="144"/>
    </location>
</feature>
<keyword evidence="1" id="KW-1133">Transmembrane helix</keyword>